<evidence type="ECO:0000313" key="2">
    <source>
        <dbReference type="RefSeq" id="XP_006813513.1"/>
    </source>
</evidence>
<dbReference type="PANTHER" id="PTHR46660:SF2">
    <property type="entry name" value="GLYCOSYLTRANSFERASE 1 DOMAIN-CONTAINING PROTEIN 1"/>
    <property type="match status" value="1"/>
</dbReference>
<dbReference type="Proteomes" id="UP000694865">
    <property type="component" value="Unplaced"/>
</dbReference>
<reference evidence="2" key="1">
    <citation type="submission" date="2025-08" db="UniProtKB">
        <authorList>
            <consortium name="RefSeq"/>
        </authorList>
    </citation>
    <scope>IDENTIFICATION</scope>
    <source>
        <tissue evidence="2">Testes</tissue>
    </source>
</reference>
<evidence type="ECO:0000313" key="1">
    <source>
        <dbReference type="Proteomes" id="UP000694865"/>
    </source>
</evidence>
<protein>
    <submittedName>
        <fullName evidence="2">Glycosyltransferase 1 domain-containing protein 1-like</fullName>
    </submittedName>
</protein>
<gene>
    <name evidence="2" type="primary">LOC102801737</name>
</gene>
<dbReference type="InterPro" id="IPR052622">
    <property type="entry name" value="Glycosyltransferase_G1"/>
</dbReference>
<dbReference type="PANTHER" id="PTHR46660">
    <property type="match status" value="1"/>
</dbReference>
<dbReference type="RefSeq" id="XP_006813513.1">
    <property type="nucleotide sequence ID" value="XM_006813450.1"/>
</dbReference>
<organism evidence="1 2">
    <name type="scientific">Saccoglossus kowalevskii</name>
    <name type="common">Acorn worm</name>
    <dbReference type="NCBI Taxonomy" id="10224"/>
    <lineage>
        <taxon>Eukaryota</taxon>
        <taxon>Metazoa</taxon>
        <taxon>Hemichordata</taxon>
        <taxon>Enteropneusta</taxon>
        <taxon>Harrimaniidae</taxon>
        <taxon>Saccoglossus</taxon>
    </lineage>
</organism>
<proteinExistence type="predicted"/>
<sequence>MRLLITAPLQVATGNESSAKRLKKYFEEVNIKCWLKDCNEFDSSIVFNRYVTQNDITAVLAVHAYRGGRLLKDCSVPYGLVLGGTDVNELYKDDDKLVVMTLAVTNARFIIGFSKPMYQQAVWLWPDIACKLWVQPQGVITTPSASFNFKYHVHEHCDVSYDSHIFLLVAGIRPVKDPLYIVQAFSEWYLKDSNIHLVIVGPEIDKELTKTVKGTVAKLAGVSILPVLSLFDMHAAIRDSFALVNSSLSEGMSAAILE</sequence>
<feature type="non-terminal residue" evidence="2">
    <location>
        <position position="258"/>
    </location>
</feature>
<dbReference type="GeneID" id="102801737"/>
<dbReference type="SUPFAM" id="SSF53756">
    <property type="entry name" value="UDP-Glycosyltransferase/glycogen phosphorylase"/>
    <property type="match status" value="1"/>
</dbReference>
<dbReference type="Gene3D" id="3.40.50.2000">
    <property type="entry name" value="Glycogen Phosphorylase B"/>
    <property type="match status" value="2"/>
</dbReference>
<accession>A0ABM0M0H2</accession>
<keyword evidence="1" id="KW-1185">Reference proteome</keyword>
<name>A0ABM0M0H2_SACKO</name>